<protein>
    <submittedName>
        <fullName evidence="2">BnaC01g19540D protein</fullName>
    </submittedName>
</protein>
<organism evidence="2 3">
    <name type="scientific">Brassica napus</name>
    <name type="common">Rape</name>
    <dbReference type="NCBI Taxonomy" id="3708"/>
    <lineage>
        <taxon>Eukaryota</taxon>
        <taxon>Viridiplantae</taxon>
        <taxon>Streptophyta</taxon>
        <taxon>Embryophyta</taxon>
        <taxon>Tracheophyta</taxon>
        <taxon>Spermatophyta</taxon>
        <taxon>Magnoliopsida</taxon>
        <taxon>eudicotyledons</taxon>
        <taxon>Gunneridae</taxon>
        <taxon>Pentapetalae</taxon>
        <taxon>rosids</taxon>
        <taxon>malvids</taxon>
        <taxon>Brassicales</taxon>
        <taxon>Brassicaceae</taxon>
        <taxon>Brassiceae</taxon>
        <taxon>Brassica</taxon>
    </lineage>
</organism>
<dbReference type="STRING" id="3708.A0A078GVZ6"/>
<keyword evidence="3" id="KW-1185">Reference proteome</keyword>
<dbReference type="PaxDb" id="3708-A0A078GVZ6"/>
<accession>A0A078GVZ6</accession>
<feature type="compositionally biased region" description="Basic residues" evidence="1">
    <location>
        <begin position="55"/>
        <end position="71"/>
    </location>
</feature>
<reference evidence="2 3" key="1">
    <citation type="journal article" date="2014" name="Science">
        <title>Plant genetics. Early allopolyploid evolution in the post-Neolithic Brassica napus oilseed genome.</title>
        <authorList>
            <person name="Chalhoub B."/>
            <person name="Denoeud F."/>
            <person name="Liu S."/>
            <person name="Parkin I.A."/>
            <person name="Tang H."/>
            <person name="Wang X."/>
            <person name="Chiquet J."/>
            <person name="Belcram H."/>
            <person name="Tong C."/>
            <person name="Samans B."/>
            <person name="Correa M."/>
            <person name="Da Silva C."/>
            <person name="Just J."/>
            <person name="Falentin C."/>
            <person name="Koh C.S."/>
            <person name="Le Clainche I."/>
            <person name="Bernard M."/>
            <person name="Bento P."/>
            <person name="Noel B."/>
            <person name="Labadie K."/>
            <person name="Alberti A."/>
            <person name="Charles M."/>
            <person name="Arnaud D."/>
            <person name="Guo H."/>
            <person name="Daviaud C."/>
            <person name="Alamery S."/>
            <person name="Jabbari K."/>
            <person name="Zhao M."/>
            <person name="Edger P.P."/>
            <person name="Chelaifa H."/>
            <person name="Tack D."/>
            <person name="Lassalle G."/>
            <person name="Mestiri I."/>
            <person name="Schnel N."/>
            <person name="Le Paslier M.C."/>
            <person name="Fan G."/>
            <person name="Renault V."/>
            <person name="Bayer P.E."/>
            <person name="Golicz A.A."/>
            <person name="Manoli S."/>
            <person name="Lee T.H."/>
            <person name="Thi V.H."/>
            <person name="Chalabi S."/>
            <person name="Hu Q."/>
            <person name="Fan C."/>
            <person name="Tollenaere R."/>
            <person name="Lu Y."/>
            <person name="Battail C."/>
            <person name="Shen J."/>
            <person name="Sidebottom C.H."/>
            <person name="Wang X."/>
            <person name="Canaguier A."/>
            <person name="Chauveau A."/>
            <person name="Berard A."/>
            <person name="Deniot G."/>
            <person name="Guan M."/>
            <person name="Liu Z."/>
            <person name="Sun F."/>
            <person name="Lim Y.P."/>
            <person name="Lyons E."/>
            <person name="Town C.D."/>
            <person name="Bancroft I."/>
            <person name="Wang X."/>
            <person name="Meng J."/>
            <person name="Ma J."/>
            <person name="Pires J.C."/>
            <person name="King G.J."/>
            <person name="Brunel D."/>
            <person name="Delourme R."/>
            <person name="Renard M."/>
            <person name="Aury J.M."/>
            <person name="Adams K.L."/>
            <person name="Batley J."/>
            <person name="Snowdon R.J."/>
            <person name="Tost J."/>
            <person name="Edwards D."/>
            <person name="Zhou Y."/>
            <person name="Hua W."/>
            <person name="Sharpe A.G."/>
            <person name="Paterson A.H."/>
            <person name="Guan C."/>
            <person name="Wincker P."/>
        </authorList>
    </citation>
    <scope>NUCLEOTIDE SEQUENCE [LARGE SCALE GENOMIC DNA]</scope>
    <source>
        <strain evidence="3">cv. Darmor-bzh</strain>
    </source>
</reference>
<dbReference type="OMA" id="VQMKRTK"/>
<gene>
    <name evidence="2" type="primary">BnaC01g19540D</name>
    <name evidence="2" type="ORF">GSBRNA2T00042259001</name>
</gene>
<evidence type="ECO:0000256" key="1">
    <source>
        <dbReference type="SAM" id="MobiDB-lite"/>
    </source>
</evidence>
<sequence length="104" mass="11449">MTKSRNKKKRGDDAVSSMDVSETKSVSESAPQAMDTSETGDAKLAARTRNLTSAKKGKPMKRTKNARKVKAVAKAIAKNDKYEEKASKNVSKKQRTLSAKKLYE</sequence>
<dbReference type="AlphaFoldDB" id="A0A078GVZ6"/>
<dbReference type="SMR" id="A0A078GVZ6"/>
<evidence type="ECO:0000313" key="3">
    <source>
        <dbReference type="Proteomes" id="UP000028999"/>
    </source>
</evidence>
<dbReference type="OrthoDB" id="1930685at2759"/>
<dbReference type="RefSeq" id="XP_013671597.1">
    <property type="nucleotide sequence ID" value="XM_013816143.3"/>
</dbReference>
<dbReference type="Proteomes" id="UP000028999">
    <property type="component" value="Unassembled WGS sequence"/>
</dbReference>
<dbReference type="GeneID" id="106376096"/>
<proteinExistence type="predicted"/>
<evidence type="ECO:0000313" key="2">
    <source>
        <dbReference type="EMBL" id="CDY29302.1"/>
    </source>
</evidence>
<name>A0A078GVZ6_BRANA</name>
<dbReference type="EMBL" id="LK032234">
    <property type="protein sequence ID" value="CDY29302.1"/>
    <property type="molecule type" value="Genomic_DNA"/>
</dbReference>
<feature type="region of interest" description="Disordered" evidence="1">
    <location>
        <begin position="1"/>
        <end position="104"/>
    </location>
</feature>
<dbReference type="PANTHER" id="PTHR36385:SF1">
    <property type="entry name" value="OS07G0562900 PROTEIN"/>
    <property type="match status" value="1"/>
</dbReference>
<feature type="compositionally biased region" description="Basic and acidic residues" evidence="1">
    <location>
        <begin position="77"/>
        <end position="87"/>
    </location>
</feature>
<dbReference type="KEGG" id="bna:106376096"/>
<feature type="compositionally biased region" description="Polar residues" evidence="1">
    <location>
        <begin position="18"/>
        <end position="39"/>
    </location>
</feature>
<dbReference type="Gramene" id="CDY29302">
    <property type="protein sequence ID" value="CDY29302"/>
    <property type="gene ID" value="GSBRNA2T00042259001"/>
</dbReference>
<dbReference type="PANTHER" id="PTHR36385">
    <property type="entry name" value="OS07G0562900 PROTEIN"/>
    <property type="match status" value="1"/>
</dbReference>